<accession>A0A292Z9S2</accession>
<dbReference type="PANTHER" id="PTHR33121">
    <property type="entry name" value="CYCLIC DI-GMP PHOSPHODIESTERASE PDEF"/>
    <property type="match status" value="1"/>
</dbReference>
<gene>
    <name evidence="2" type="ORF">SFOMI_0079</name>
</gene>
<dbReference type="PROSITE" id="PS50883">
    <property type="entry name" value="EAL"/>
    <property type="match status" value="1"/>
</dbReference>
<evidence type="ECO:0000313" key="3">
    <source>
        <dbReference type="Proteomes" id="UP000221538"/>
    </source>
</evidence>
<dbReference type="InterPro" id="IPR050706">
    <property type="entry name" value="Cyclic-di-GMP_PDE-like"/>
</dbReference>
<dbReference type="Gene3D" id="3.20.20.450">
    <property type="entry name" value="EAL domain"/>
    <property type="match status" value="1"/>
</dbReference>
<dbReference type="CDD" id="cd01948">
    <property type="entry name" value="EAL"/>
    <property type="match status" value="1"/>
</dbReference>
<dbReference type="PANTHER" id="PTHR33121:SF79">
    <property type="entry name" value="CYCLIC DI-GMP PHOSPHODIESTERASE PDED-RELATED"/>
    <property type="match status" value="1"/>
</dbReference>
<dbReference type="SMART" id="SM00052">
    <property type="entry name" value="EAL"/>
    <property type="match status" value="1"/>
</dbReference>
<proteinExistence type="predicted"/>
<dbReference type="RefSeq" id="WP_048574851.1">
    <property type="nucleotide sequence ID" value="NZ_BEWI01000027.1"/>
</dbReference>
<feature type="domain" description="EAL" evidence="1">
    <location>
        <begin position="153"/>
        <end position="408"/>
    </location>
</feature>
<dbReference type="Pfam" id="PF00563">
    <property type="entry name" value="EAL"/>
    <property type="match status" value="1"/>
</dbReference>
<dbReference type="SUPFAM" id="SSF141868">
    <property type="entry name" value="EAL domain-like"/>
    <property type="match status" value="1"/>
</dbReference>
<dbReference type="InterPro" id="IPR001633">
    <property type="entry name" value="EAL_dom"/>
</dbReference>
<organism evidence="2 3">
    <name type="scientific">Sphingobium fuliginis (strain ATCC 27551)</name>
    <dbReference type="NCBI Taxonomy" id="336203"/>
    <lineage>
        <taxon>Bacteria</taxon>
        <taxon>Pseudomonadati</taxon>
        <taxon>Pseudomonadota</taxon>
        <taxon>Alphaproteobacteria</taxon>
        <taxon>Sphingomonadales</taxon>
        <taxon>Sphingomonadaceae</taxon>
        <taxon>Sphingobium</taxon>
    </lineage>
</organism>
<reference evidence="2 3" key="2">
    <citation type="journal article" date="2013" name="Environ. Sci. Technol.">
        <title>The 4-tert-butylphenol-utilizing bacterium Sphingobium fuliginis OMI can degrade bisphenols via phenolic ring hydroxylation and meta-cleavage pathway.</title>
        <authorList>
            <person name="Ogata Y."/>
            <person name="Goda S."/>
            <person name="Toyama T."/>
            <person name="Sei K."/>
            <person name="Ike M."/>
        </authorList>
    </citation>
    <scope>NUCLEOTIDE SEQUENCE [LARGE SCALE GENOMIC DNA]</scope>
    <source>
        <strain evidence="2 3">OMI</strain>
    </source>
</reference>
<dbReference type="Proteomes" id="UP000221538">
    <property type="component" value="Unassembled WGS sequence"/>
</dbReference>
<reference evidence="2 3" key="1">
    <citation type="journal article" date="2013" name="Biodegradation">
        <title>Occurrence of 4-tert-butylphenol (4-t-BP) biodegradation in an aquatic sample caused by the presence of Spirodela polyrrhiza and isolation of a 4-t-BP-utilizing bacterium.</title>
        <authorList>
            <person name="Ogata Y."/>
            <person name="Toyama T."/>
            <person name="Yu N."/>
            <person name="Wang X."/>
            <person name="Sei K."/>
            <person name="Ike M."/>
        </authorList>
    </citation>
    <scope>NUCLEOTIDE SEQUENCE [LARGE SCALE GENOMIC DNA]</scope>
    <source>
        <strain evidence="2 3">OMI</strain>
    </source>
</reference>
<dbReference type="AlphaFoldDB" id="A0A292Z9S2"/>
<dbReference type="GO" id="GO:0071111">
    <property type="term" value="F:cyclic-guanylate-specific phosphodiesterase activity"/>
    <property type="evidence" value="ECO:0007669"/>
    <property type="project" value="InterPro"/>
</dbReference>
<evidence type="ECO:0000313" key="2">
    <source>
        <dbReference type="EMBL" id="GAY19560.1"/>
    </source>
</evidence>
<sequence length="434" mass="47964">MKAVEKESRHYLLTVRLNNYSALCAAYGDELASNALKHVRRSLERHLGKVLIAAVESEELTVLAENRLLESYSPDELIELLCSIISAEPFRCADVDVLLDICAAYRPVDSSTSSADFERLLAEAAAELEFAHPRSISTWRPMSAKEEARYRADMARSVQLLKAIRRRTAFFVWRPIADPKDRGRILYYDGRLRYANESGQQVECDTAITAFERLGLTHIVDLQLVSDVLDELQADPLARLSVPISAKSLSANISGREAGWNEIFTRLRRDPALGPRLILEVADTSDLRSHDDLEPFLDRLRALGVRLAVGRFGGLASSVEQLIDVAPDIIKIDSGFLHTAHQSDRSRARVGPLLDLARTVARMVVLDGVASSWHLLVALDEEAEWVAGSYVGGTSIGRDWINVNYGDAVAGMSSFNHAFGDHGSAPPKGQHTTH</sequence>
<evidence type="ECO:0000259" key="1">
    <source>
        <dbReference type="PROSITE" id="PS50883"/>
    </source>
</evidence>
<dbReference type="InterPro" id="IPR035919">
    <property type="entry name" value="EAL_sf"/>
</dbReference>
<name>A0A292Z9S2_SPHSA</name>
<protein>
    <submittedName>
        <fullName evidence="2">GGDEF family protein</fullName>
    </submittedName>
</protein>
<dbReference type="EMBL" id="BEWI01000027">
    <property type="protein sequence ID" value="GAY19560.1"/>
    <property type="molecule type" value="Genomic_DNA"/>
</dbReference>
<comment type="caution">
    <text evidence="2">The sequence shown here is derived from an EMBL/GenBank/DDBJ whole genome shotgun (WGS) entry which is preliminary data.</text>
</comment>